<dbReference type="AlphaFoldDB" id="A0A0P9D228"/>
<evidence type="ECO:0000313" key="1">
    <source>
        <dbReference type="EMBL" id="KPV52002.1"/>
    </source>
</evidence>
<dbReference type="CDD" id="cd02440">
    <property type="entry name" value="AdoMet_MTases"/>
    <property type="match status" value="1"/>
</dbReference>
<keyword evidence="2" id="KW-1185">Reference proteome</keyword>
<dbReference type="SUPFAM" id="SSF53335">
    <property type="entry name" value="S-adenosyl-L-methionine-dependent methyltransferases"/>
    <property type="match status" value="1"/>
</dbReference>
<dbReference type="InterPro" id="IPR029063">
    <property type="entry name" value="SAM-dependent_MTases_sf"/>
</dbReference>
<dbReference type="Gene3D" id="3.40.50.150">
    <property type="entry name" value="Vaccinia Virus protein VP39"/>
    <property type="match status" value="1"/>
</dbReference>
<proteinExistence type="predicted"/>
<accession>A0A0P9D228</accession>
<protein>
    <recommendedName>
        <fullName evidence="3">Methyltransferase</fullName>
    </recommendedName>
</protein>
<evidence type="ECO:0000313" key="2">
    <source>
        <dbReference type="Proteomes" id="UP000050509"/>
    </source>
</evidence>
<evidence type="ECO:0008006" key="3">
    <source>
        <dbReference type="Google" id="ProtNLM"/>
    </source>
</evidence>
<comment type="caution">
    <text evidence="1">The sequence shown here is derived from an EMBL/GenBank/DDBJ whole genome shotgun (WGS) entry which is preliminary data.</text>
</comment>
<organism evidence="1 2">
    <name type="scientific">Kouleothrix aurantiaca</name>
    <dbReference type="NCBI Taxonomy" id="186479"/>
    <lineage>
        <taxon>Bacteria</taxon>
        <taxon>Bacillati</taxon>
        <taxon>Chloroflexota</taxon>
        <taxon>Chloroflexia</taxon>
        <taxon>Chloroflexales</taxon>
        <taxon>Roseiflexineae</taxon>
        <taxon>Roseiflexaceae</taxon>
        <taxon>Kouleothrix</taxon>
    </lineage>
</organism>
<reference evidence="1 2" key="1">
    <citation type="submission" date="2015-09" db="EMBL/GenBank/DDBJ databases">
        <title>Draft genome sequence of Kouleothrix aurantiaca JCM 19913.</title>
        <authorList>
            <person name="Hemp J."/>
        </authorList>
    </citation>
    <scope>NUCLEOTIDE SEQUENCE [LARGE SCALE GENOMIC DNA]</scope>
    <source>
        <strain evidence="1 2">COM-B</strain>
    </source>
</reference>
<dbReference type="Pfam" id="PF04672">
    <property type="entry name" value="Methyltransf_19"/>
    <property type="match status" value="1"/>
</dbReference>
<gene>
    <name evidence="1" type="ORF">SE17_18050</name>
</gene>
<dbReference type="EMBL" id="LJCR01000697">
    <property type="protein sequence ID" value="KPV52002.1"/>
    <property type="molecule type" value="Genomic_DNA"/>
</dbReference>
<dbReference type="InterPro" id="IPR006764">
    <property type="entry name" value="SAM_dep_MeTrfase_SAV2177_type"/>
</dbReference>
<dbReference type="Proteomes" id="UP000050509">
    <property type="component" value="Unassembled WGS sequence"/>
</dbReference>
<name>A0A0P9D228_9CHLR</name>
<dbReference type="PATRIC" id="fig|186479.3.peg.9754"/>
<dbReference type="PIRSF" id="PIRSF017393">
    <property type="entry name" value="MTase_SAV2177"/>
    <property type="match status" value="1"/>
</dbReference>
<sequence>MQIDTTKPSVGRIYDYVLGGHHNFDVDRAAAENILKFLPSYPTWARLNRWFLQMVATQWAEAGHSLVLDIGSGLPTAGHFHSAMPKARVLYTDNDPMTVAYANEVLGNNPQVKFLLADATNLTPILATADQFLQSRQVAIGVIGVSYFLPDAQMKTLMQGLYEWAAPGSVLAISYIYVDQNHPDFVATTAKYKNFSGSQVYMRSPDEIAQLCAPWAIRDNRPLAEILGVEHVIGETERMGMDAEMFGALMERVK</sequence>